<comment type="caution">
    <text evidence="1">The sequence shown here is derived from an EMBL/GenBank/DDBJ whole genome shotgun (WGS) entry which is preliminary data.</text>
</comment>
<dbReference type="Proteomes" id="UP000193411">
    <property type="component" value="Unassembled WGS sequence"/>
</dbReference>
<evidence type="ECO:0000313" key="2">
    <source>
        <dbReference type="Proteomes" id="UP000193411"/>
    </source>
</evidence>
<reference evidence="1 2" key="1">
    <citation type="submission" date="2016-07" db="EMBL/GenBank/DDBJ databases">
        <title>Pervasive Adenine N6-methylation of Active Genes in Fungi.</title>
        <authorList>
            <consortium name="DOE Joint Genome Institute"/>
            <person name="Mondo S.J."/>
            <person name="Dannebaum R.O."/>
            <person name="Kuo R.C."/>
            <person name="Labutti K."/>
            <person name="Haridas S."/>
            <person name="Kuo A."/>
            <person name="Salamov A."/>
            <person name="Ahrendt S.R."/>
            <person name="Lipzen A."/>
            <person name="Sullivan W."/>
            <person name="Andreopoulos W.B."/>
            <person name="Clum A."/>
            <person name="Lindquist E."/>
            <person name="Daum C."/>
            <person name="Ramamoorthy G.K."/>
            <person name="Gryganskyi A."/>
            <person name="Culley D."/>
            <person name="Magnuson J.K."/>
            <person name="James T.Y."/>
            <person name="O'Malley M.A."/>
            <person name="Stajich J.E."/>
            <person name="Spatafora J.W."/>
            <person name="Visel A."/>
            <person name="Grigoriev I.V."/>
        </authorList>
    </citation>
    <scope>NUCLEOTIDE SEQUENCE [LARGE SCALE GENOMIC DNA]</scope>
    <source>
        <strain evidence="1 2">PL171</strain>
    </source>
</reference>
<keyword evidence="2" id="KW-1185">Reference proteome</keyword>
<name>A0A1Y2HEU7_9FUNG</name>
<evidence type="ECO:0000313" key="1">
    <source>
        <dbReference type="EMBL" id="ORZ33065.1"/>
    </source>
</evidence>
<gene>
    <name evidence="1" type="ORF">BCR44DRAFT_394652</name>
</gene>
<protein>
    <submittedName>
        <fullName evidence="1">Uncharacterized protein</fullName>
    </submittedName>
</protein>
<dbReference type="EMBL" id="MCFL01000039">
    <property type="protein sequence ID" value="ORZ33065.1"/>
    <property type="molecule type" value="Genomic_DNA"/>
</dbReference>
<sequence length="73" mass="7504">MSINSLIANGYLIRLLRRTAQEAAGVITVASSINMSGESGNTCKGEHGAGPLVTSGKASLGDRMLSINGKEKV</sequence>
<dbReference type="AlphaFoldDB" id="A0A1Y2HEU7"/>
<accession>A0A1Y2HEU7</accession>
<proteinExistence type="predicted"/>
<organism evidence="1 2">
    <name type="scientific">Catenaria anguillulae PL171</name>
    <dbReference type="NCBI Taxonomy" id="765915"/>
    <lineage>
        <taxon>Eukaryota</taxon>
        <taxon>Fungi</taxon>
        <taxon>Fungi incertae sedis</taxon>
        <taxon>Blastocladiomycota</taxon>
        <taxon>Blastocladiomycetes</taxon>
        <taxon>Blastocladiales</taxon>
        <taxon>Catenariaceae</taxon>
        <taxon>Catenaria</taxon>
    </lineage>
</organism>